<dbReference type="InterPro" id="IPR050109">
    <property type="entry name" value="HTH-type_TetR-like_transc_reg"/>
</dbReference>
<dbReference type="AlphaFoldDB" id="A0A0Q9YLM2"/>
<dbReference type="PANTHER" id="PTHR30328">
    <property type="entry name" value="TRANSCRIPTIONAL REPRESSOR"/>
    <property type="match status" value="1"/>
</dbReference>
<dbReference type="InterPro" id="IPR001647">
    <property type="entry name" value="HTH_TetR"/>
</dbReference>
<keyword evidence="1" id="KW-0805">Transcription regulation</keyword>
<dbReference type="InterPro" id="IPR009057">
    <property type="entry name" value="Homeodomain-like_sf"/>
</dbReference>
<sequence length="177" mass="20586">MPRIKKLETRKQDILQAAFECFAQFGYSKTSLDLIAQRTGISRPLIYQHFKDKEDLFSCMMEDRFSERYNLAEQGLLSDLPKKDKLLNMVEIIVLKDWQLISNSFSGPEFFSELFSTLPKLEEKYRKKFIQMASAVLQNQELAEVFRLALSGLTTDNPTTTTLRKRIHILIDCVCHP</sequence>
<evidence type="ECO:0000256" key="3">
    <source>
        <dbReference type="ARBA" id="ARBA00023163"/>
    </source>
</evidence>
<dbReference type="InterPro" id="IPR023772">
    <property type="entry name" value="DNA-bd_HTH_TetR-type_CS"/>
</dbReference>
<dbReference type="RefSeq" id="WP_075065977.1">
    <property type="nucleotide sequence ID" value="NZ_LKAJ02000001.1"/>
</dbReference>
<dbReference type="Gene3D" id="1.10.357.10">
    <property type="entry name" value="Tetracycline Repressor, domain 2"/>
    <property type="match status" value="1"/>
</dbReference>
<dbReference type="PROSITE" id="PS50977">
    <property type="entry name" value="HTH_TETR_2"/>
    <property type="match status" value="1"/>
</dbReference>
<evidence type="ECO:0000259" key="5">
    <source>
        <dbReference type="PROSITE" id="PS50977"/>
    </source>
</evidence>
<evidence type="ECO:0000313" key="7">
    <source>
        <dbReference type="EMBL" id="MCS5711526.1"/>
    </source>
</evidence>
<dbReference type="GO" id="GO:0003677">
    <property type="term" value="F:DNA binding"/>
    <property type="evidence" value="ECO:0007669"/>
    <property type="project" value="UniProtKB-UniRule"/>
</dbReference>
<evidence type="ECO:0000256" key="2">
    <source>
        <dbReference type="ARBA" id="ARBA00023125"/>
    </source>
</evidence>
<keyword evidence="3" id="KW-0804">Transcription</keyword>
<gene>
    <name evidence="6" type="primary">acrR</name>
    <name evidence="7" type="ORF">HT99x_008765</name>
    <name evidence="6" type="ORF">HT99x_01349</name>
</gene>
<evidence type="ECO:0000256" key="1">
    <source>
        <dbReference type="ARBA" id="ARBA00023015"/>
    </source>
</evidence>
<dbReference type="EMBL" id="LKAJ01000004">
    <property type="protein sequence ID" value="KRG21596.1"/>
    <property type="molecule type" value="Genomic_DNA"/>
</dbReference>
<dbReference type="OrthoDB" id="8534868at2"/>
<comment type="caution">
    <text evidence="6">The sequence shown here is derived from an EMBL/GenBank/DDBJ whole genome shotgun (WGS) entry which is preliminary data.</text>
</comment>
<dbReference type="SUPFAM" id="SSF46689">
    <property type="entry name" value="Homeodomain-like"/>
    <property type="match status" value="1"/>
</dbReference>
<protein>
    <submittedName>
        <fullName evidence="6">HTH-type transcriptional regulator AcrR</fullName>
    </submittedName>
    <submittedName>
        <fullName evidence="7">TetR/AcrR family transcriptional regulator</fullName>
    </submittedName>
</protein>
<feature type="domain" description="HTH tetR-type" evidence="5">
    <location>
        <begin position="8"/>
        <end position="68"/>
    </location>
</feature>
<dbReference type="PROSITE" id="PS01081">
    <property type="entry name" value="HTH_TETR_1"/>
    <property type="match status" value="1"/>
</dbReference>
<keyword evidence="2 4" id="KW-0238">DNA-binding</keyword>
<dbReference type="PANTHER" id="PTHR30328:SF54">
    <property type="entry name" value="HTH-TYPE TRANSCRIPTIONAL REPRESSOR SCO4008"/>
    <property type="match status" value="1"/>
</dbReference>
<reference evidence="7" key="2">
    <citation type="journal article" date="2016" name="Genome Announc.">
        <title>Draft Genome Sequences of Two Novel Amoeba-Resistant Intranuclear Bacteria, 'Candidatus Berkiella cookevillensis' and 'Candidatus Berkiella aquae'.</title>
        <authorList>
            <person name="Mehari Y.T."/>
            <person name="Arivett B.A."/>
            <person name="Farone A.L."/>
            <person name="Gunderson J.H."/>
            <person name="Farone M.B."/>
        </authorList>
    </citation>
    <scope>NUCLEOTIDE SEQUENCE</scope>
    <source>
        <strain evidence="7">HT99</strain>
    </source>
</reference>
<evidence type="ECO:0000313" key="8">
    <source>
        <dbReference type="Proteomes" id="UP000051497"/>
    </source>
</evidence>
<name>A0A0Q9YLM2_9GAMM</name>
<dbReference type="STRING" id="295108.HT99x_01349"/>
<proteinExistence type="predicted"/>
<reference evidence="7" key="3">
    <citation type="submission" date="2021-06" db="EMBL/GenBank/DDBJ databases">
        <title>Genomic Description and Analysis of Intracellular Bacteria, Candidatus Berkiella cookevillensis and Candidatus Berkiella aquae.</title>
        <authorList>
            <person name="Kidane D.T."/>
            <person name="Mehari Y.T."/>
            <person name="Rice F.C."/>
            <person name="Arivett B.A."/>
            <person name="Farone A.L."/>
            <person name="Berk S.G."/>
            <person name="Farone M.B."/>
        </authorList>
    </citation>
    <scope>NUCLEOTIDE SEQUENCE</scope>
    <source>
        <strain evidence="7">HT99</strain>
    </source>
</reference>
<dbReference type="PRINTS" id="PR00455">
    <property type="entry name" value="HTHTETR"/>
</dbReference>
<dbReference type="Pfam" id="PF00440">
    <property type="entry name" value="TetR_N"/>
    <property type="match status" value="1"/>
</dbReference>
<accession>A0A0Q9YLM2</accession>
<evidence type="ECO:0000256" key="4">
    <source>
        <dbReference type="PROSITE-ProRule" id="PRU00335"/>
    </source>
</evidence>
<evidence type="ECO:0000313" key="6">
    <source>
        <dbReference type="EMBL" id="KRG21596.1"/>
    </source>
</evidence>
<dbReference type="FunFam" id="1.10.10.60:FF:000141">
    <property type="entry name" value="TetR family transcriptional regulator"/>
    <property type="match status" value="1"/>
</dbReference>
<keyword evidence="8" id="KW-1185">Reference proteome</keyword>
<dbReference type="EMBL" id="LKAJ02000001">
    <property type="protein sequence ID" value="MCS5711526.1"/>
    <property type="molecule type" value="Genomic_DNA"/>
</dbReference>
<feature type="DNA-binding region" description="H-T-H motif" evidence="4">
    <location>
        <begin position="31"/>
        <end position="50"/>
    </location>
</feature>
<reference evidence="6" key="1">
    <citation type="submission" date="2015-09" db="EMBL/GenBank/DDBJ databases">
        <title>Draft Genome Sequences of Two Novel Amoeba-resistant Intranuclear Bacteria, Candidatus Berkiella cookevillensis and Candidatus Berkiella aquae.</title>
        <authorList>
            <person name="Mehari Y.T."/>
            <person name="Arivett B.A."/>
            <person name="Farone A.L."/>
            <person name="Gunderson J.H."/>
            <person name="Farone M.B."/>
        </authorList>
    </citation>
    <scope>NUCLEOTIDE SEQUENCE [LARGE SCALE GENOMIC DNA]</scope>
    <source>
        <strain evidence="6">HT99</strain>
    </source>
</reference>
<dbReference type="Proteomes" id="UP000051497">
    <property type="component" value="Unassembled WGS sequence"/>
</dbReference>
<organism evidence="6">
    <name type="scientific">Candidatus Berkiella aquae</name>
    <dbReference type="NCBI Taxonomy" id="295108"/>
    <lineage>
        <taxon>Bacteria</taxon>
        <taxon>Pseudomonadati</taxon>
        <taxon>Pseudomonadota</taxon>
        <taxon>Gammaproteobacteria</taxon>
        <taxon>Candidatus Berkiellales</taxon>
        <taxon>Candidatus Berkiellaceae</taxon>
        <taxon>Candidatus Berkiella</taxon>
    </lineage>
</organism>